<evidence type="ECO:0000259" key="1">
    <source>
        <dbReference type="Pfam" id="PF26640"/>
    </source>
</evidence>
<dbReference type="AlphaFoldDB" id="A0A5K1K6M8"/>
<protein>
    <recommendedName>
        <fullName evidence="1">DUF8212 domain-containing protein</fullName>
    </recommendedName>
</protein>
<gene>
    <name evidence="2" type="primary">I1RI73</name>
</gene>
<dbReference type="PANTHER" id="PTHR10622">
    <property type="entry name" value="HET DOMAIN-CONTAINING PROTEIN"/>
    <property type="match status" value="1"/>
</dbReference>
<evidence type="ECO:0000313" key="2">
    <source>
        <dbReference type="EMBL" id="VWP01416.1"/>
    </source>
</evidence>
<dbReference type="EMBL" id="LR729353">
    <property type="protein sequence ID" value="VWP01416.1"/>
    <property type="molecule type" value="Genomic_DNA"/>
</dbReference>
<accession>A0A5K1K6M8</accession>
<name>A0A5K1K6M8_9APHY</name>
<organism evidence="2">
    <name type="scientific">Ganoderma boninense</name>
    <dbReference type="NCBI Taxonomy" id="34458"/>
    <lineage>
        <taxon>Eukaryota</taxon>
        <taxon>Fungi</taxon>
        <taxon>Dikarya</taxon>
        <taxon>Basidiomycota</taxon>
        <taxon>Agaricomycotina</taxon>
        <taxon>Agaricomycetes</taxon>
        <taxon>Polyporales</taxon>
        <taxon>Polyporaceae</taxon>
        <taxon>Ganoderma</taxon>
    </lineage>
</organism>
<dbReference type="Pfam" id="PF26640">
    <property type="entry name" value="DUF8212"/>
    <property type="match status" value="1"/>
</dbReference>
<dbReference type="PANTHER" id="PTHR10622:SF10">
    <property type="entry name" value="HET DOMAIN-CONTAINING PROTEIN"/>
    <property type="match status" value="1"/>
</dbReference>
<dbReference type="InterPro" id="IPR058525">
    <property type="entry name" value="DUF8212"/>
</dbReference>
<feature type="domain" description="DUF8212" evidence="1">
    <location>
        <begin position="185"/>
        <end position="295"/>
    </location>
</feature>
<reference evidence="2" key="1">
    <citation type="submission" date="2019-10" db="EMBL/GenBank/DDBJ databases">
        <authorList>
            <person name="Nor Muhammad N."/>
        </authorList>
    </citation>
    <scope>NUCLEOTIDE SEQUENCE</scope>
</reference>
<proteinExistence type="predicted"/>
<sequence>MRFLHITTGQFIDGDPRRPEYGYYAILSHIWDRNGEQSFQQLKKIQERYVTGRSVDDPRCMPSRSHEWLIDSCCIDKSSSAELSEAINSMYAWYAGTRAPNSVRAYGSNDWSVISSKRHLVDLIEGITGITSGVLLHEASLDKFSVAERLSRASTRVTTRVEDEAYCLLRIFDINMPPLYGEGERAFRRLPEQIMQHVPDQSLFVGWSRVYMEPEVDRASNRPFFCMRNPSIASFFAQAPSSFELASTVHAVPHHDVYRRLHLSQTPASEYTSTPHGIRMQLPLLPLSRMRSRSPCRTCRTLLLGLG</sequence>